<evidence type="ECO:0000313" key="4">
    <source>
        <dbReference type="Proteomes" id="UP000199320"/>
    </source>
</evidence>
<sequence>MTNNTGRKRDVAASFSDATDGYLDGNILKHGADLEQLIDWCRDATCALDVATGAGHVAGSLADAGVSRVVASDLSPAMVQTATTEYRGLEGVAVDAERLPFPADRFDAVTCRFAAHHFPDPEAFLAEVERVLEPGGVFAFEDLCVPDDPELAADINRIERLRDSGHVETYSRAQWLDWLAATDLTVETVHETSRELEVDAWLDRMAVPEGDRQRIRSLLSDAPADLAEAFEFQYEGDGDRLASYRTGVVLLHATG</sequence>
<dbReference type="PANTHER" id="PTHR43591">
    <property type="entry name" value="METHYLTRANSFERASE"/>
    <property type="match status" value="1"/>
</dbReference>
<dbReference type="STRING" id="392421.SAMN04488694_106167"/>
<dbReference type="Proteomes" id="UP000199320">
    <property type="component" value="Unassembled WGS sequence"/>
</dbReference>
<evidence type="ECO:0000313" key="3">
    <source>
        <dbReference type="EMBL" id="SET42235.1"/>
    </source>
</evidence>
<dbReference type="InterPro" id="IPR013216">
    <property type="entry name" value="Methyltransf_11"/>
</dbReference>
<dbReference type="SUPFAM" id="SSF53335">
    <property type="entry name" value="S-adenosyl-L-methionine-dependent methyltransferases"/>
    <property type="match status" value="1"/>
</dbReference>
<dbReference type="Pfam" id="PF08241">
    <property type="entry name" value="Methyltransf_11"/>
    <property type="match status" value="1"/>
</dbReference>
<name>A0A1I0EB08_9EURY</name>
<proteinExistence type="predicted"/>
<dbReference type="PANTHER" id="PTHR43591:SF24">
    <property type="entry name" value="2-METHOXY-6-POLYPRENYL-1,4-BENZOQUINOL METHYLASE, MITOCHONDRIAL"/>
    <property type="match status" value="1"/>
</dbReference>
<dbReference type="RefSeq" id="WP_092932044.1">
    <property type="nucleotide sequence ID" value="NZ_FMZP01000006.1"/>
</dbReference>
<dbReference type="Proteomes" id="UP000324021">
    <property type="component" value="Unassembled WGS sequence"/>
</dbReference>
<dbReference type="OrthoDB" id="190449at2157"/>
<dbReference type="GO" id="GO:0032259">
    <property type="term" value="P:methylation"/>
    <property type="evidence" value="ECO:0007669"/>
    <property type="project" value="UniProtKB-KW"/>
</dbReference>
<evidence type="ECO:0000313" key="5">
    <source>
        <dbReference type="Proteomes" id="UP000324021"/>
    </source>
</evidence>
<dbReference type="EMBL" id="FMZP01000006">
    <property type="protein sequence ID" value="SDC66383.1"/>
    <property type="molecule type" value="Genomic_DNA"/>
</dbReference>
<dbReference type="Gene3D" id="3.40.50.150">
    <property type="entry name" value="Vaccinia Virus protein VP39"/>
    <property type="match status" value="1"/>
</dbReference>
<dbReference type="InterPro" id="IPR029063">
    <property type="entry name" value="SAM-dependent_MTases_sf"/>
</dbReference>
<dbReference type="EMBL" id="FOIC01000006">
    <property type="protein sequence ID" value="SET42235.1"/>
    <property type="molecule type" value="Genomic_DNA"/>
</dbReference>
<dbReference type="GO" id="GO:0008757">
    <property type="term" value="F:S-adenosylmethionine-dependent methyltransferase activity"/>
    <property type="evidence" value="ECO:0007669"/>
    <property type="project" value="InterPro"/>
</dbReference>
<dbReference type="CDD" id="cd02440">
    <property type="entry name" value="AdoMet_MTases"/>
    <property type="match status" value="1"/>
</dbReference>
<feature type="domain" description="Methyltransferase type 11" evidence="1">
    <location>
        <begin position="48"/>
        <end position="140"/>
    </location>
</feature>
<accession>A0A1I0EB08</accession>
<evidence type="ECO:0000313" key="2">
    <source>
        <dbReference type="EMBL" id="SDC66383.1"/>
    </source>
</evidence>
<gene>
    <name evidence="3" type="ORF">SAMN04488694_106167</name>
    <name evidence="2" type="ORF">SAMN05192552_100628</name>
</gene>
<organism evidence="3 4">
    <name type="scientific">Natrinema hispanicum</name>
    <dbReference type="NCBI Taxonomy" id="392421"/>
    <lineage>
        <taxon>Archaea</taxon>
        <taxon>Methanobacteriati</taxon>
        <taxon>Methanobacteriota</taxon>
        <taxon>Stenosarchaea group</taxon>
        <taxon>Halobacteria</taxon>
        <taxon>Halobacteriales</taxon>
        <taxon>Natrialbaceae</taxon>
        <taxon>Natrinema</taxon>
    </lineage>
</organism>
<keyword evidence="3" id="KW-0808">Transferase</keyword>
<keyword evidence="4" id="KW-1185">Reference proteome</keyword>
<protein>
    <submittedName>
        <fullName evidence="3">Methyltransferase domain-containing protein</fullName>
    </submittedName>
</protein>
<reference evidence="3" key="1">
    <citation type="submission" date="2016-10" db="EMBL/GenBank/DDBJ databases">
        <authorList>
            <person name="de Groot N.N."/>
        </authorList>
    </citation>
    <scope>NUCLEOTIDE SEQUENCE [LARGE SCALE GENOMIC DNA]</scope>
    <source>
        <strain evidence="3">CDM_6</strain>
    </source>
</reference>
<evidence type="ECO:0000259" key="1">
    <source>
        <dbReference type="Pfam" id="PF08241"/>
    </source>
</evidence>
<reference evidence="4 5" key="2">
    <citation type="submission" date="2016-10" db="EMBL/GenBank/DDBJ databases">
        <authorList>
            <person name="Varghese N."/>
            <person name="Submissions S."/>
        </authorList>
    </citation>
    <scope>NUCLEOTIDE SEQUENCE [LARGE SCALE GENOMIC DNA]</scope>
    <source>
        <strain evidence="2 5">CDM_1</strain>
        <strain evidence="4">CDM_6</strain>
    </source>
</reference>
<dbReference type="AlphaFoldDB" id="A0A1I0EB08"/>
<keyword evidence="3" id="KW-0489">Methyltransferase</keyword>